<gene>
    <name evidence="1" type="ORF">SPELUC_LOCUS3876</name>
</gene>
<evidence type="ECO:0000313" key="1">
    <source>
        <dbReference type="EMBL" id="CAG8519756.1"/>
    </source>
</evidence>
<accession>A0ACA9LE88</accession>
<dbReference type="EMBL" id="CAJVPW010003160">
    <property type="protein sequence ID" value="CAG8519756.1"/>
    <property type="molecule type" value="Genomic_DNA"/>
</dbReference>
<comment type="caution">
    <text evidence="1">The sequence shown here is derived from an EMBL/GenBank/DDBJ whole genome shotgun (WGS) entry which is preliminary data.</text>
</comment>
<keyword evidence="2" id="KW-1185">Reference proteome</keyword>
<organism evidence="1 2">
    <name type="scientific">Cetraspora pellucida</name>
    <dbReference type="NCBI Taxonomy" id="1433469"/>
    <lineage>
        <taxon>Eukaryota</taxon>
        <taxon>Fungi</taxon>
        <taxon>Fungi incertae sedis</taxon>
        <taxon>Mucoromycota</taxon>
        <taxon>Glomeromycotina</taxon>
        <taxon>Glomeromycetes</taxon>
        <taxon>Diversisporales</taxon>
        <taxon>Gigasporaceae</taxon>
        <taxon>Cetraspora</taxon>
    </lineage>
</organism>
<protein>
    <submittedName>
        <fullName evidence="1">9076_t:CDS:1</fullName>
    </submittedName>
</protein>
<evidence type="ECO:0000313" key="2">
    <source>
        <dbReference type="Proteomes" id="UP000789366"/>
    </source>
</evidence>
<sequence>MSRHYYPYPPQRNYRGGYGDYGSPRNYVRLGPRRETILNDFDNNSTELFRIFASVPRWYGYPYLFIMVCNADYQPDKKDLKVMEELDEIQVSIDKINQYGGASPQIFESIKEILDDYRNLRVNHNQKKMEQMIGKVGYELRIHSVEDHEKFLKQLRNLTFDQRLILRDICINRLQSFSEFAEYVNKYSKDKQLPEEFEKARNISIEQRPVEYDESRQSSRQIENSCSQISIISKLLEENKRLKLEAAKHQAALGNVVNFKWDDNDPNNSMQLVKDIEKLQRDLQSFTGVKGTNIQINQLAVSELFNRYECSTKFDDKAMKVVLSAVLQRHILEHILELSDNFRRRISDNTIFLSDDQLEAGIDSRAQALFPLISRFSAFNPGNDEHTRVLPIKLRQHIYAALSNRGFDNQNHQLVQEILESLIKEMNQYRTIESKDKSKLASKATSIIKQVLKIFCFRLETQEPTPEVKFYKVGDPIDVEVMDGNWQGDAKDLEVEICSFPAILLIDSEKRIMTKAQVMTRPKV</sequence>
<name>A0ACA9LE88_9GLOM</name>
<proteinExistence type="predicted"/>
<reference evidence="1" key="1">
    <citation type="submission" date="2021-06" db="EMBL/GenBank/DDBJ databases">
        <authorList>
            <person name="Kallberg Y."/>
            <person name="Tangrot J."/>
            <person name="Rosling A."/>
        </authorList>
    </citation>
    <scope>NUCLEOTIDE SEQUENCE</scope>
    <source>
        <strain evidence="1">28 12/20/2015</strain>
    </source>
</reference>
<dbReference type="Proteomes" id="UP000789366">
    <property type="component" value="Unassembled WGS sequence"/>
</dbReference>